<keyword evidence="5" id="KW-0408">Iron</keyword>
<evidence type="ECO:0000256" key="1">
    <source>
        <dbReference type="ARBA" id="ARBA00022448"/>
    </source>
</evidence>
<organism evidence="7 8">
    <name type="scientific">Mucilaginibacter frigoritolerans</name>
    <dbReference type="NCBI Taxonomy" id="652788"/>
    <lineage>
        <taxon>Bacteria</taxon>
        <taxon>Pseudomonadati</taxon>
        <taxon>Bacteroidota</taxon>
        <taxon>Sphingobacteriia</taxon>
        <taxon>Sphingobacteriales</taxon>
        <taxon>Sphingobacteriaceae</taxon>
        <taxon>Mucilaginibacter</taxon>
    </lineage>
</organism>
<dbReference type="GO" id="GO:0004553">
    <property type="term" value="F:hydrolase activity, hydrolyzing O-glycosyl compounds"/>
    <property type="evidence" value="ECO:0007669"/>
    <property type="project" value="InterPro"/>
</dbReference>
<keyword evidence="8" id="KW-1185">Reference proteome</keyword>
<dbReference type="AlphaFoldDB" id="A0A562TX51"/>
<protein>
    <submittedName>
        <fullName evidence="7">Carbohydrate binding protein with CBM9 domain</fullName>
    </submittedName>
</protein>
<dbReference type="GO" id="GO:0030246">
    <property type="term" value="F:carbohydrate binding"/>
    <property type="evidence" value="ECO:0007669"/>
    <property type="project" value="InterPro"/>
</dbReference>
<feature type="domain" description="Cytochrome c-552/DMSO reductase-like haem-binding" evidence="6">
    <location>
        <begin position="60"/>
        <end position="439"/>
    </location>
</feature>
<evidence type="ECO:0000256" key="2">
    <source>
        <dbReference type="ARBA" id="ARBA00022617"/>
    </source>
</evidence>
<sequence>MKFLQDRKFWVTTSLILILGYVVSCTKKDQVVINNAPVSTSTLVSVKTASAPIIDGSVDGVWANAPKLEVTATVPDPGNGTFEGYIGLSYNITLRSLYDANNVYFLVQWNDPDESLLNTPVTYNPTTKLWTRQSSNYTFDVNGNITSVPFNEDKFGFQWNINNSVALFASQSCYATCHLNTATQTLNASNVLVTSNPSAGGNHYTNGPEEKADLWHIHLMQDQAYGFADDDYIDWAGGQVNANGRHSDGAMVTSTTAGVPTYSKVPGSVTNTQTLKITGTSTSVTVPGWVVKNQTNGYALLTNSITAGVTVTALTNVTAEDGSTPAFLVTAVDANGVLTLSDGTTIDPTATTAYNTTFDNNGNITGVGANAIPGLIMQKYQGSRSDIPFKAVYTGSGWILELKRALKTADTNLQDVDFSPLSDVNFGIAVFNKASTAHAIEPGLTLHFKQ</sequence>
<dbReference type="OrthoDB" id="790861at2"/>
<keyword evidence="3" id="KW-0479">Metal-binding</keyword>
<proteinExistence type="predicted"/>
<evidence type="ECO:0000256" key="5">
    <source>
        <dbReference type="ARBA" id="ARBA00023004"/>
    </source>
</evidence>
<evidence type="ECO:0000313" key="7">
    <source>
        <dbReference type="EMBL" id="TWI98013.1"/>
    </source>
</evidence>
<dbReference type="Pfam" id="PF09459">
    <property type="entry name" value="EB_dh"/>
    <property type="match status" value="1"/>
</dbReference>
<keyword evidence="4" id="KW-0249">Electron transport</keyword>
<dbReference type="Gene3D" id="2.60.40.1190">
    <property type="match status" value="1"/>
</dbReference>
<dbReference type="GO" id="GO:0020037">
    <property type="term" value="F:heme binding"/>
    <property type="evidence" value="ECO:0007669"/>
    <property type="project" value="InterPro"/>
</dbReference>
<reference evidence="7 8" key="1">
    <citation type="submission" date="2019-07" db="EMBL/GenBank/DDBJ databases">
        <title>Genomic Encyclopedia of Archaeal and Bacterial Type Strains, Phase II (KMG-II): from individual species to whole genera.</title>
        <authorList>
            <person name="Goeker M."/>
        </authorList>
    </citation>
    <scope>NUCLEOTIDE SEQUENCE [LARGE SCALE GENOMIC DNA]</scope>
    <source>
        <strain evidence="7 8">ATCC BAA-1854</strain>
    </source>
</reference>
<keyword evidence="1" id="KW-0813">Transport</keyword>
<accession>A0A562TX51</accession>
<dbReference type="SUPFAM" id="SSF49344">
    <property type="entry name" value="CBD9-like"/>
    <property type="match status" value="1"/>
</dbReference>
<dbReference type="GO" id="GO:0046872">
    <property type="term" value="F:metal ion binding"/>
    <property type="evidence" value="ECO:0007669"/>
    <property type="project" value="UniProtKB-KW"/>
</dbReference>
<dbReference type="InterPro" id="IPR019020">
    <property type="entry name" value="Cyt-c552/DMSO_Rdtase_haem-bd"/>
</dbReference>
<dbReference type="RefSeq" id="WP_144913916.1">
    <property type="nucleotide sequence ID" value="NZ_VLLI01000009.1"/>
</dbReference>
<name>A0A562TX51_9SPHI</name>
<evidence type="ECO:0000256" key="3">
    <source>
        <dbReference type="ARBA" id="ARBA00022723"/>
    </source>
</evidence>
<comment type="caution">
    <text evidence="7">The sequence shown here is derived from an EMBL/GenBank/DDBJ whole genome shotgun (WGS) entry which is preliminary data.</text>
</comment>
<gene>
    <name evidence="7" type="ORF">JN11_03091</name>
</gene>
<dbReference type="Proteomes" id="UP000317010">
    <property type="component" value="Unassembled WGS sequence"/>
</dbReference>
<dbReference type="EMBL" id="VLLI01000009">
    <property type="protein sequence ID" value="TWI98013.1"/>
    <property type="molecule type" value="Genomic_DNA"/>
</dbReference>
<evidence type="ECO:0000259" key="6">
    <source>
        <dbReference type="Pfam" id="PF09459"/>
    </source>
</evidence>
<evidence type="ECO:0000313" key="8">
    <source>
        <dbReference type="Proteomes" id="UP000317010"/>
    </source>
</evidence>
<dbReference type="GO" id="GO:0016052">
    <property type="term" value="P:carbohydrate catabolic process"/>
    <property type="evidence" value="ECO:0007669"/>
    <property type="project" value="InterPro"/>
</dbReference>
<evidence type="ECO:0000256" key="4">
    <source>
        <dbReference type="ARBA" id="ARBA00022982"/>
    </source>
</evidence>
<keyword evidence="2" id="KW-0349">Heme</keyword>